<name>A0A318KCI7_9FIRM</name>
<dbReference type="RefSeq" id="WP_181416072.1">
    <property type="nucleotide sequence ID" value="NZ_QJKH01000040.1"/>
</dbReference>
<proteinExistence type="predicted"/>
<evidence type="ECO:0000313" key="1">
    <source>
        <dbReference type="EMBL" id="PXX73394.1"/>
    </source>
</evidence>
<gene>
    <name evidence="1" type="ORF">DES51_1402</name>
</gene>
<accession>A0A318KCI7</accession>
<comment type="caution">
    <text evidence="1">The sequence shown here is derived from an EMBL/GenBank/DDBJ whole genome shotgun (WGS) entry which is preliminary data.</text>
</comment>
<evidence type="ECO:0000313" key="2">
    <source>
        <dbReference type="Proteomes" id="UP000247612"/>
    </source>
</evidence>
<sequence>MKKYKKFLLLLSLLITVPMICTTTIFALDTNRNFVMELETTDGKKDLLQMALGEIDDEVFYFRKVTVTVEKKQQIKLQIHLPATDNEDLKFYGGSIRTEYNASELTVSYEFGTDEYFTMKKMNDTITGIFDAVPDNPYQDALSLNVEANGGTRTTTEINVGSIILEPNYDLLDTDEKGNKVLYFSLSNNVQGKDGEMGSDKDDIGNSAGFIVEMHFTEPTTTQLQAPTLTLESDTDNGGLKYTVEDTVNNDKASSYAIDLFSDAECNTKVGNPINVSKEVMNGSIPLGNGITAGNTYYAKVKAVGDGVAYSDSPLSTPAVSAAAANEPVVVKNISFTALTANGSSTETTSELTFTFSDDIDGLTADKITLSGVSGVTKGNLTKENKGVYKLAINNVSVSGTLKATVASIDGYSITPNEKTVSIYYAAPITNVVWSSAIADGEANKTTSTKIDVVFDTPITNLTKENFSIENAQIDSLSGSNGNYSLAISNVTTQGEATLTVTSPSAYSISPTSQKVTLHKKADLINAALTNVTADGDSTHTSTQLTLTFDQDITGLSADHITLTGINNIVKGSLSKAAGTGVYTLAISGFTTGGTVNVSVSGVEGYNITSNQSAVIHHYTAPQMSALPQIPTISNQSALTTDTGKKLSVSVSNAIAYESLTYEWFKASAGSVPGTGVGTSTGVKTQEFAYPMTAGDSYYFVKVTGKETGKTEATAYSNLVHVQITTPAPVQQFTIHYDLAGGTGSYPDQKAALNADI</sequence>
<organism evidence="1 2">
    <name type="scientific">Dielma fastidiosa</name>
    <dbReference type="NCBI Taxonomy" id="1034346"/>
    <lineage>
        <taxon>Bacteria</taxon>
        <taxon>Bacillati</taxon>
        <taxon>Bacillota</taxon>
        <taxon>Erysipelotrichia</taxon>
        <taxon>Erysipelotrichales</taxon>
        <taxon>Erysipelotrichaceae</taxon>
        <taxon>Dielma</taxon>
    </lineage>
</organism>
<evidence type="ECO:0008006" key="3">
    <source>
        <dbReference type="Google" id="ProtNLM"/>
    </source>
</evidence>
<keyword evidence="2" id="KW-1185">Reference proteome</keyword>
<reference evidence="1 2" key="1">
    <citation type="submission" date="2018-05" db="EMBL/GenBank/DDBJ databases">
        <title>Genomic Encyclopedia of Type Strains, Phase IV (KMG-IV): sequencing the most valuable type-strain genomes for metagenomic binning, comparative biology and taxonomic classification.</title>
        <authorList>
            <person name="Goeker M."/>
        </authorList>
    </citation>
    <scope>NUCLEOTIDE SEQUENCE [LARGE SCALE GENOMIC DNA]</scope>
    <source>
        <strain evidence="1 2">JC118</strain>
    </source>
</reference>
<dbReference type="Proteomes" id="UP000247612">
    <property type="component" value="Unassembled WGS sequence"/>
</dbReference>
<dbReference type="EMBL" id="QJKH01000040">
    <property type="protein sequence ID" value="PXX73394.1"/>
    <property type="molecule type" value="Genomic_DNA"/>
</dbReference>
<feature type="non-terminal residue" evidence="1">
    <location>
        <position position="757"/>
    </location>
</feature>
<protein>
    <recommendedName>
        <fullName evidence="3">Ig-like domain-containing protein</fullName>
    </recommendedName>
</protein>
<dbReference type="AlphaFoldDB" id="A0A318KCI7"/>